<dbReference type="InParanoid" id="A0A804I5G1"/>
<feature type="region of interest" description="Disordered" evidence="1">
    <location>
        <begin position="1"/>
        <end position="36"/>
    </location>
</feature>
<organism evidence="3 4">
    <name type="scientific">Musa acuminata subsp. malaccensis</name>
    <name type="common">Wild banana</name>
    <name type="synonym">Musa malaccensis</name>
    <dbReference type="NCBI Taxonomy" id="214687"/>
    <lineage>
        <taxon>Eukaryota</taxon>
        <taxon>Viridiplantae</taxon>
        <taxon>Streptophyta</taxon>
        <taxon>Embryophyta</taxon>
        <taxon>Tracheophyta</taxon>
        <taxon>Spermatophyta</taxon>
        <taxon>Magnoliopsida</taxon>
        <taxon>Liliopsida</taxon>
        <taxon>Zingiberales</taxon>
        <taxon>Musaceae</taxon>
        <taxon>Musa</taxon>
    </lineage>
</organism>
<sequence>MPEVLSTRQRPKALRGVVASPPTSSPPASALTAPRLHESENTCRRLRDGRDIYMHVSLCWEINRIIVNELLAGLYLMFVFHFPQEKMHANTRIFKY</sequence>
<name>A0A804I5G1_MUSAM</name>
<evidence type="ECO:0000313" key="4">
    <source>
        <dbReference type="Proteomes" id="UP000012960"/>
    </source>
</evidence>
<dbReference type="Gramene" id="Ma02_t21870.1">
    <property type="protein sequence ID" value="Ma02_p21870.1"/>
    <property type="gene ID" value="Ma02_g21870"/>
</dbReference>
<reference evidence="2" key="1">
    <citation type="submission" date="2021-03" db="EMBL/GenBank/DDBJ databases">
        <authorList>
            <consortium name="Genoscope - CEA"/>
            <person name="William W."/>
        </authorList>
    </citation>
    <scope>NUCLEOTIDE SEQUENCE</scope>
    <source>
        <strain evidence="2">Doubled-haploid Pahang</strain>
    </source>
</reference>
<gene>
    <name evidence="2" type="ORF">GSMUA_76610.1</name>
</gene>
<evidence type="ECO:0000313" key="2">
    <source>
        <dbReference type="EMBL" id="CAG1862767.1"/>
    </source>
</evidence>
<protein>
    <submittedName>
        <fullName evidence="2">(wild Malaysian banana) hypothetical protein</fullName>
    </submittedName>
</protein>
<keyword evidence="4" id="KW-1185">Reference proteome</keyword>
<dbReference type="Proteomes" id="UP000012960">
    <property type="component" value="Unplaced"/>
</dbReference>
<evidence type="ECO:0000256" key="1">
    <source>
        <dbReference type="SAM" id="MobiDB-lite"/>
    </source>
</evidence>
<accession>A0A804I5G1</accession>
<dbReference type="AlphaFoldDB" id="A0A804I5G1"/>
<evidence type="ECO:0000313" key="3">
    <source>
        <dbReference type="EnsemblPlants" id="Ma02_p21870.1"/>
    </source>
</evidence>
<dbReference type="EMBL" id="HG996467">
    <property type="protein sequence ID" value="CAG1862767.1"/>
    <property type="molecule type" value="Genomic_DNA"/>
</dbReference>
<reference evidence="3" key="2">
    <citation type="submission" date="2021-05" db="UniProtKB">
        <authorList>
            <consortium name="EnsemblPlants"/>
        </authorList>
    </citation>
    <scope>IDENTIFICATION</scope>
    <source>
        <strain evidence="3">subsp. malaccensis</strain>
    </source>
</reference>
<proteinExistence type="predicted"/>
<feature type="compositionally biased region" description="Low complexity" evidence="1">
    <location>
        <begin position="19"/>
        <end position="34"/>
    </location>
</feature>
<dbReference type="EnsemblPlants" id="Ma02_t21870.1">
    <property type="protein sequence ID" value="Ma02_p21870.1"/>
    <property type="gene ID" value="Ma02_g21870"/>
</dbReference>